<feature type="transmembrane region" description="Helical" evidence="3">
    <location>
        <begin position="367"/>
        <end position="389"/>
    </location>
</feature>
<evidence type="ECO:0000313" key="6">
    <source>
        <dbReference type="RefSeq" id="XP_022095360.1"/>
    </source>
</evidence>
<dbReference type="InterPro" id="IPR020846">
    <property type="entry name" value="MFS_dom"/>
</dbReference>
<feature type="transmembrane region" description="Helical" evidence="3">
    <location>
        <begin position="102"/>
        <end position="122"/>
    </location>
</feature>
<dbReference type="SUPFAM" id="SSF103473">
    <property type="entry name" value="MFS general substrate transporter"/>
    <property type="match status" value="1"/>
</dbReference>
<feature type="domain" description="Major facilitator superfamily (MFS) profile" evidence="4">
    <location>
        <begin position="13"/>
        <end position="419"/>
    </location>
</feature>
<dbReference type="AlphaFoldDB" id="A0A8B7YSB7"/>
<dbReference type="GO" id="GO:0016020">
    <property type="term" value="C:membrane"/>
    <property type="evidence" value="ECO:0007669"/>
    <property type="project" value="UniProtKB-SubCell"/>
</dbReference>
<dbReference type="Proteomes" id="UP000694845">
    <property type="component" value="Unplaced"/>
</dbReference>
<dbReference type="InterPro" id="IPR011701">
    <property type="entry name" value="MFS"/>
</dbReference>
<feature type="transmembrane region" description="Helical" evidence="3">
    <location>
        <begin position="164"/>
        <end position="186"/>
    </location>
</feature>
<keyword evidence="5" id="KW-1185">Reference proteome</keyword>
<keyword evidence="3" id="KW-1133">Transmembrane helix</keyword>
<feature type="transmembrane region" description="Helical" evidence="3">
    <location>
        <begin position="271"/>
        <end position="293"/>
    </location>
</feature>
<evidence type="ECO:0000256" key="2">
    <source>
        <dbReference type="SAM" id="MobiDB-lite"/>
    </source>
</evidence>
<feature type="transmembrane region" description="Helical" evidence="3">
    <location>
        <begin position="7"/>
        <end position="27"/>
    </location>
</feature>
<dbReference type="OrthoDB" id="5667at2759"/>
<feature type="transmembrane region" description="Helical" evidence="3">
    <location>
        <begin position="245"/>
        <end position="265"/>
    </location>
</feature>
<proteinExistence type="predicted"/>
<feature type="compositionally biased region" description="Polar residues" evidence="2">
    <location>
        <begin position="202"/>
        <end position="213"/>
    </location>
</feature>
<dbReference type="InterPro" id="IPR036259">
    <property type="entry name" value="MFS_trans_sf"/>
</dbReference>
<dbReference type="PROSITE" id="PS50850">
    <property type="entry name" value="MFS"/>
    <property type="match status" value="1"/>
</dbReference>
<dbReference type="GeneID" id="110981779"/>
<dbReference type="KEGG" id="aplc:110981779"/>
<evidence type="ECO:0000313" key="5">
    <source>
        <dbReference type="Proteomes" id="UP000694845"/>
    </source>
</evidence>
<feature type="transmembrane region" description="Helical" evidence="3">
    <location>
        <begin position="134"/>
        <end position="152"/>
    </location>
</feature>
<dbReference type="PANTHER" id="PTHR11360:SF303">
    <property type="entry name" value="MAJOR FACILITATOR SUPERFAMILY (MFS) PROFILE DOMAIN-CONTAINING PROTEIN"/>
    <property type="match status" value="1"/>
</dbReference>
<evidence type="ECO:0000256" key="3">
    <source>
        <dbReference type="SAM" id="Phobius"/>
    </source>
</evidence>
<feature type="transmembrane region" description="Helical" evidence="3">
    <location>
        <begin position="395"/>
        <end position="415"/>
    </location>
</feature>
<evidence type="ECO:0000259" key="4">
    <source>
        <dbReference type="PROSITE" id="PS50850"/>
    </source>
</evidence>
<dbReference type="OMA" id="CANVIGM"/>
<gene>
    <name evidence="6" type="primary">LOC110981779</name>
</gene>
<dbReference type="InterPro" id="IPR050327">
    <property type="entry name" value="Proton-linked_MCT"/>
</dbReference>
<sequence length="427" mass="45909">MEREKTSCRAWLVVLSLNITFTLYGGLNKVFGVLMPELREQLATDTWLLGWVITMIGASVQSAGLLTGPLTSIFSERAIFTASAVSSVAGLLGAFLAPGLLSLTLCVVCLTGAGLGIIVCLAKALLGAYFSSRLSMAAGISTTGLPLSYMIFPPLAQFLLEVYGWRGTLLIFSALVAFLIPCGLVMRPRPPSGDKSYKPIPANSSQQTSSSEDGPQLCGCGRLLDVLCEKTDFGLFRNVMMWSHIVTYCLFGFVNNSWVIFMVPYAQTKGFAPFTATSFSIIAGVSSMISNLLQGVVVSRHILCTRVLIAIGSAIGSASLVVSPLLHTYAPLAVAMSLYGVSHGILYPGLVCFVIEEQGKSRAANAFGWTGFLSGLFRLCFGFSTGLLYDYTGSYDHTFIFLGTLLGIMVPFFFLDKISDCCSRRKE</sequence>
<feature type="region of interest" description="Disordered" evidence="2">
    <location>
        <begin position="193"/>
        <end position="214"/>
    </location>
</feature>
<protein>
    <submittedName>
        <fullName evidence="6">Monocarboxylate transporter 13-like</fullName>
    </submittedName>
</protein>
<comment type="subcellular location">
    <subcellularLocation>
        <location evidence="1">Membrane</location>
        <topology evidence="1">Multi-pass membrane protein</topology>
    </subcellularLocation>
</comment>
<dbReference type="RefSeq" id="XP_022095360.1">
    <property type="nucleotide sequence ID" value="XM_022239668.1"/>
</dbReference>
<dbReference type="Gene3D" id="1.20.1250.20">
    <property type="entry name" value="MFS general substrate transporter like domains"/>
    <property type="match status" value="1"/>
</dbReference>
<name>A0A8B7YSB7_ACAPL</name>
<feature type="transmembrane region" description="Helical" evidence="3">
    <location>
        <begin position="332"/>
        <end position="355"/>
    </location>
</feature>
<accession>A0A8B7YSB7</accession>
<dbReference type="GO" id="GO:0008028">
    <property type="term" value="F:monocarboxylic acid transmembrane transporter activity"/>
    <property type="evidence" value="ECO:0007669"/>
    <property type="project" value="TreeGrafter"/>
</dbReference>
<feature type="transmembrane region" description="Helical" evidence="3">
    <location>
        <begin position="78"/>
        <end position="96"/>
    </location>
</feature>
<evidence type="ECO:0000256" key="1">
    <source>
        <dbReference type="ARBA" id="ARBA00004141"/>
    </source>
</evidence>
<keyword evidence="3" id="KW-0472">Membrane</keyword>
<reference evidence="6" key="1">
    <citation type="submission" date="2025-08" db="UniProtKB">
        <authorList>
            <consortium name="RefSeq"/>
        </authorList>
    </citation>
    <scope>IDENTIFICATION</scope>
</reference>
<dbReference type="PANTHER" id="PTHR11360">
    <property type="entry name" value="MONOCARBOXYLATE TRANSPORTER"/>
    <property type="match status" value="1"/>
</dbReference>
<feature type="transmembrane region" description="Helical" evidence="3">
    <location>
        <begin position="47"/>
        <end position="66"/>
    </location>
</feature>
<organism evidence="5 6">
    <name type="scientific">Acanthaster planci</name>
    <name type="common">Crown-of-thorns starfish</name>
    <dbReference type="NCBI Taxonomy" id="133434"/>
    <lineage>
        <taxon>Eukaryota</taxon>
        <taxon>Metazoa</taxon>
        <taxon>Echinodermata</taxon>
        <taxon>Eleutherozoa</taxon>
        <taxon>Asterozoa</taxon>
        <taxon>Asteroidea</taxon>
        <taxon>Valvatacea</taxon>
        <taxon>Valvatida</taxon>
        <taxon>Acanthasteridae</taxon>
        <taxon>Acanthaster</taxon>
    </lineage>
</organism>
<dbReference type="Pfam" id="PF07690">
    <property type="entry name" value="MFS_1"/>
    <property type="match status" value="1"/>
</dbReference>
<feature type="transmembrane region" description="Helical" evidence="3">
    <location>
        <begin position="305"/>
        <end position="326"/>
    </location>
</feature>
<keyword evidence="3" id="KW-0812">Transmembrane</keyword>